<evidence type="ECO:0000313" key="2">
    <source>
        <dbReference type="EMBL" id="MEJ8854897.1"/>
    </source>
</evidence>
<evidence type="ECO:0000313" key="3">
    <source>
        <dbReference type="Proteomes" id="UP001367030"/>
    </source>
</evidence>
<gene>
    <name evidence="2" type="ORF">WKW79_09985</name>
</gene>
<dbReference type="Proteomes" id="UP001367030">
    <property type="component" value="Unassembled WGS sequence"/>
</dbReference>
<sequence>MALLTSLLILVIVSLVAVSMYRSFGTQESIAGNTLEKQRSLQAAESALRYGEDWLSRQNKDNNTDVIFDGSCSGTYDGNDPLNMRVCIGANSKLLTPATLPWSSSITYKPPQMPVAATGNINTDSTKGTVSDVNYAKSPALHIALLGQAYGKRLFQVTAVGYGGRESTVSVVQSVYAKSDGCYPPFDTRC</sequence>
<dbReference type="InterPro" id="IPR025746">
    <property type="entry name" value="PilX_N_dom"/>
</dbReference>
<keyword evidence="3" id="KW-1185">Reference proteome</keyword>
<evidence type="ECO:0000259" key="1">
    <source>
        <dbReference type="Pfam" id="PF14341"/>
    </source>
</evidence>
<organism evidence="2 3">
    <name type="scientific">Variovorax robiniae</name>
    <dbReference type="NCBI Taxonomy" id="1836199"/>
    <lineage>
        <taxon>Bacteria</taxon>
        <taxon>Pseudomonadati</taxon>
        <taxon>Pseudomonadota</taxon>
        <taxon>Betaproteobacteria</taxon>
        <taxon>Burkholderiales</taxon>
        <taxon>Comamonadaceae</taxon>
        <taxon>Variovorax</taxon>
    </lineage>
</organism>
<comment type="caution">
    <text evidence="2">The sequence shown here is derived from an EMBL/GenBank/DDBJ whole genome shotgun (WGS) entry which is preliminary data.</text>
</comment>
<dbReference type="Pfam" id="PF14341">
    <property type="entry name" value="PilX_N"/>
    <property type="match status" value="1"/>
</dbReference>
<name>A0ABU8X522_9BURK</name>
<feature type="domain" description="Type 4 fimbrial biogenesis protein PilX N-terminal" evidence="1">
    <location>
        <begin position="1"/>
        <end position="49"/>
    </location>
</feature>
<reference evidence="2 3" key="1">
    <citation type="submission" date="2024-03" db="EMBL/GenBank/DDBJ databases">
        <title>Novel species of the genus Variovorax.</title>
        <authorList>
            <person name="Liu Q."/>
            <person name="Xin Y.-H."/>
        </authorList>
    </citation>
    <scope>NUCLEOTIDE SEQUENCE [LARGE SCALE GENOMIC DNA]</scope>
    <source>
        <strain evidence="2 3">KACC 18901</strain>
    </source>
</reference>
<protein>
    <submittedName>
        <fullName evidence="2">PilX N-terminal domain-containing pilus assembly protein</fullName>
    </submittedName>
</protein>
<proteinExistence type="predicted"/>
<dbReference type="RefSeq" id="WP_340334986.1">
    <property type="nucleotide sequence ID" value="NZ_JBBKZS010000003.1"/>
</dbReference>
<accession>A0ABU8X522</accession>
<dbReference type="EMBL" id="JBBKZS010000003">
    <property type="protein sequence ID" value="MEJ8854897.1"/>
    <property type="molecule type" value="Genomic_DNA"/>
</dbReference>